<proteinExistence type="predicted"/>
<dbReference type="SUPFAM" id="SSF51679">
    <property type="entry name" value="Bacterial luciferase-like"/>
    <property type="match status" value="1"/>
</dbReference>
<protein>
    <submittedName>
        <fullName evidence="6">LLM class flavin-dependent oxidoreductase</fullName>
    </submittedName>
</protein>
<evidence type="ECO:0000256" key="2">
    <source>
        <dbReference type="ARBA" id="ARBA00022643"/>
    </source>
</evidence>
<dbReference type="Gene3D" id="3.20.20.30">
    <property type="entry name" value="Luciferase-like domain"/>
    <property type="match status" value="1"/>
</dbReference>
<keyword evidence="3" id="KW-0560">Oxidoreductase</keyword>
<dbReference type="InterPro" id="IPR011251">
    <property type="entry name" value="Luciferase-like_dom"/>
</dbReference>
<keyword evidence="7" id="KW-1185">Reference proteome</keyword>
<dbReference type="EMBL" id="BAAAGX010000028">
    <property type="protein sequence ID" value="GAA0269445.1"/>
    <property type="molecule type" value="Genomic_DNA"/>
</dbReference>
<feature type="domain" description="Luciferase-like" evidence="5">
    <location>
        <begin position="8"/>
        <end position="196"/>
    </location>
</feature>
<evidence type="ECO:0000313" key="7">
    <source>
        <dbReference type="Proteomes" id="UP001500967"/>
    </source>
</evidence>
<keyword evidence="1" id="KW-0285">Flavoprotein</keyword>
<evidence type="ECO:0000259" key="5">
    <source>
        <dbReference type="Pfam" id="PF00296"/>
    </source>
</evidence>
<keyword evidence="4" id="KW-0503">Monooxygenase</keyword>
<evidence type="ECO:0000256" key="3">
    <source>
        <dbReference type="ARBA" id="ARBA00023002"/>
    </source>
</evidence>
<reference evidence="7" key="1">
    <citation type="journal article" date="2019" name="Int. J. Syst. Evol. Microbiol.">
        <title>The Global Catalogue of Microorganisms (GCM) 10K type strain sequencing project: providing services to taxonomists for standard genome sequencing and annotation.</title>
        <authorList>
            <consortium name="The Broad Institute Genomics Platform"/>
            <consortium name="The Broad Institute Genome Sequencing Center for Infectious Disease"/>
            <person name="Wu L."/>
            <person name="Ma J."/>
        </authorList>
    </citation>
    <scope>NUCLEOTIDE SEQUENCE [LARGE SCALE GENOMIC DNA]</scope>
    <source>
        <strain evidence="7">JCM 10425</strain>
    </source>
</reference>
<accession>A0ABP3EQF7</accession>
<evidence type="ECO:0000313" key="6">
    <source>
        <dbReference type="EMBL" id="GAA0269445.1"/>
    </source>
</evidence>
<dbReference type="InterPro" id="IPR051260">
    <property type="entry name" value="Diverse_substr_monoxygenases"/>
</dbReference>
<name>A0ABP3EQF7_9ACTN</name>
<evidence type="ECO:0000256" key="4">
    <source>
        <dbReference type="ARBA" id="ARBA00023033"/>
    </source>
</evidence>
<dbReference type="PANTHER" id="PTHR30011:SF16">
    <property type="entry name" value="C2H2 FINGER DOMAIN TRANSCRIPTION FACTOR (EUROFUNG)-RELATED"/>
    <property type="match status" value="1"/>
</dbReference>
<sequence length="311" mass="32353">MTHLAVGIDGSPDVDAVERAVRIAEDAGFAFVTFDDAGVEAGVLASYLALRTSRIGLAPTLHTTTTEPFHLATQLASLDHATLGRAAWVVGAPNSASALATIGRSPLGPQALRREVSDVVEVARALWDSWEDDAVIRDVATGRFLDADRVHHVNFTGDTFSVVGPLITPRPPQGQVVVLGSDTLDVTARLDVALVGPEVAGRAAAARADGAPLVFADVDVLIDETGTRTDTRASTDRLRHVGTTAGLRELLAGLAGTVDGVVLHPADLTIDLPLLADAFGGRPGPARTLRDVLGLPRPANRFTTVAGEGTP</sequence>
<dbReference type="InterPro" id="IPR036661">
    <property type="entry name" value="Luciferase-like_sf"/>
</dbReference>
<gene>
    <name evidence="6" type="ORF">GCM10009539_65750</name>
</gene>
<dbReference type="PANTHER" id="PTHR30011">
    <property type="entry name" value="ALKANESULFONATE MONOOXYGENASE-RELATED"/>
    <property type="match status" value="1"/>
</dbReference>
<keyword evidence="2" id="KW-0288">FMN</keyword>
<dbReference type="Pfam" id="PF00296">
    <property type="entry name" value="Bac_luciferase"/>
    <property type="match status" value="1"/>
</dbReference>
<comment type="caution">
    <text evidence="6">The sequence shown here is derived from an EMBL/GenBank/DDBJ whole genome shotgun (WGS) entry which is preliminary data.</text>
</comment>
<evidence type="ECO:0000256" key="1">
    <source>
        <dbReference type="ARBA" id="ARBA00022630"/>
    </source>
</evidence>
<organism evidence="6 7">
    <name type="scientific">Cryptosporangium japonicum</name>
    <dbReference type="NCBI Taxonomy" id="80872"/>
    <lineage>
        <taxon>Bacteria</taxon>
        <taxon>Bacillati</taxon>
        <taxon>Actinomycetota</taxon>
        <taxon>Actinomycetes</taxon>
        <taxon>Cryptosporangiales</taxon>
        <taxon>Cryptosporangiaceae</taxon>
        <taxon>Cryptosporangium</taxon>
    </lineage>
</organism>
<dbReference type="RefSeq" id="WP_344652822.1">
    <property type="nucleotide sequence ID" value="NZ_BAAAGX010000028.1"/>
</dbReference>
<dbReference type="Proteomes" id="UP001500967">
    <property type="component" value="Unassembled WGS sequence"/>
</dbReference>